<evidence type="ECO:0000313" key="1">
    <source>
        <dbReference type="EMBL" id="KAH7513178.1"/>
    </source>
</evidence>
<evidence type="ECO:0000313" key="2">
    <source>
        <dbReference type="Proteomes" id="UP000813462"/>
    </source>
</evidence>
<dbReference type="EMBL" id="JAEACU010000012">
    <property type="protein sequence ID" value="KAH7513178.1"/>
    <property type="molecule type" value="Genomic_DNA"/>
</dbReference>
<reference evidence="1" key="1">
    <citation type="journal article" date="2021" name="Front. Plant Sci.">
        <title>Chromosome-Scale Genome Assembly for Chinese Sour Jujube and Insights Into Its Genome Evolution and Domestication Signature.</title>
        <authorList>
            <person name="Shen L.-Y."/>
            <person name="Luo H."/>
            <person name="Wang X.-L."/>
            <person name="Wang X.-M."/>
            <person name="Qiu X.-J."/>
            <person name="Liu H."/>
            <person name="Zhou S.-S."/>
            <person name="Jia K.-H."/>
            <person name="Nie S."/>
            <person name="Bao Y.-T."/>
            <person name="Zhang R.-G."/>
            <person name="Yun Q.-Z."/>
            <person name="Chai Y.-H."/>
            <person name="Lu J.-Y."/>
            <person name="Li Y."/>
            <person name="Zhao S.-W."/>
            <person name="Mao J.-F."/>
            <person name="Jia S.-G."/>
            <person name="Mao Y.-M."/>
        </authorList>
    </citation>
    <scope>NUCLEOTIDE SEQUENCE</scope>
    <source>
        <strain evidence="1">AT0</strain>
        <tissue evidence="1">Leaf</tissue>
    </source>
</reference>
<name>A0A978UEI5_ZIZJJ</name>
<sequence>MIHFSQKLLDLLLPYGDGSTTGTLQIHWNNLLAPQLNTHIFPLCATLFLSVLQKVWWQVLLPSSVARFNCSTAAGSLAKSNMPSLVGH</sequence>
<comment type="caution">
    <text evidence="1">The sequence shown here is derived from an EMBL/GenBank/DDBJ whole genome shotgun (WGS) entry which is preliminary data.</text>
</comment>
<proteinExistence type="predicted"/>
<protein>
    <submittedName>
        <fullName evidence="1">Uncharacterized protein</fullName>
    </submittedName>
</protein>
<accession>A0A978UEI5</accession>
<gene>
    <name evidence="1" type="ORF">FEM48_Zijuj12G0168900</name>
</gene>
<dbReference type="AlphaFoldDB" id="A0A978UEI5"/>
<dbReference type="Proteomes" id="UP000813462">
    <property type="component" value="Unassembled WGS sequence"/>
</dbReference>
<organism evidence="1 2">
    <name type="scientific">Ziziphus jujuba var. spinosa</name>
    <dbReference type="NCBI Taxonomy" id="714518"/>
    <lineage>
        <taxon>Eukaryota</taxon>
        <taxon>Viridiplantae</taxon>
        <taxon>Streptophyta</taxon>
        <taxon>Embryophyta</taxon>
        <taxon>Tracheophyta</taxon>
        <taxon>Spermatophyta</taxon>
        <taxon>Magnoliopsida</taxon>
        <taxon>eudicotyledons</taxon>
        <taxon>Gunneridae</taxon>
        <taxon>Pentapetalae</taxon>
        <taxon>rosids</taxon>
        <taxon>fabids</taxon>
        <taxon>Rosales</taxon>
        <taxon>Rhamnaceae</taxon>
        <taxon>Paliureae</taxon>
        <taxon>Ziziphus</taxon>
    </lineage>
</organism>